<protein>
    <submittedName>
        <fullName evidence="2">Uncharacterized protein</fullName>
    </submittedName>
</protein>
<keyword evidence="1" id="KW-1133">Transmembrane helix</keyword>
<accession>A0A0L0RW19</accession>
<reference evidence="3" key="2">
    <citation type="submission" date="2009-11" db="EMBL/GenBank/DDBJ databases">
        <title>The Genome Sequence of Allomyces macrogynus strain ATCC 38327.</title>
        <authorList>
            <consortium name="The Broad Institute Genome Sequencing Platform"/>
            <person name="Russ C."/>
            <person name="Cuomo C."/>
            <person name="Shea T."/>
            <person name="Young S.K."/>
            <person name="Zeng Q."/>
            <person name="Koehrsen M."/>
            <person name="Haas B."/>
            <person name="Borodovsky M."/>
            <person name="Guigo R."/>
            <person name="Alvarado L."/>
            <person name="Berlin A."/>
            <person name="Borenstein D."/>
            <person name="Chen Z."/>
            <person name="Engels R."/>
            <person name="Freedman E."/>
            <person name="Gellesch M."/>
            <person name="Goldberg J."/>
            <person name="Griggs A."/>
            <person name="Gujja S."/>
            <person name="Heiman D."/>
            <person name="Hepburn T."/>
            <person name="Howarth C."/>
            <person name="Jen D."/>
            <person name="Larson L."/>
            <person name="Lewis B."/>
            <person name="Mehta T."/>
            <person name="Park D."/>
            <person name="Pearson M."/>
            <person name="Roberts A."/>
            <person name="Saif S."/>
            <person name="Shenoy N."/>
            <person name="Sisk P."/>
            <person name="Stolte C."/>
            <person name="Sykes S."/>
            <person name="Walk T."/>
            <person name="White J."/>
            <person name="Yandava C."/>
            <person name="Burger G."/>
            <person name="Gray M.W."/>
            <person name="Holland P.W.H."/>
            <person name="King N."/>
            <person name="Lang F.B.F."/>
            <person name="Roger A.J."/>
            <person name="Ruiz-Trillo I."/>
            <person name="Lander E."/>
            <person name="Nusbaum C."/>
        </authorList>
    </citation>
    <scope>NUCLEOTIDE SEQUENCE [LARGE SCALE GENOMIC DNA]</scope>
    <source>
        <strain evidence="3">ATCC 38327</strain>
    </source>
</reference>
<feature type="transmembrane region" description="Helical" evidence="1">
    <location>
        <begin position="221"/>
        <end position="240"/>
    </location>
</feature>
<keyword evidence="1" id="KW-0812">Transmembrane</keyword>
<evidence type="ECO:0000313" key="2">
    <source>
        <dbReference type="EMBL" id="KNE54295.1"/>
    </source>
</evidence>
<feature type="transmembrane region" description="Helical" evidence="1">
    <location>
        <begin position="20"/>
        <end position="41"/>
    </location>
</feature>
<evidence type="ECO:0000256" key="1">
    <source>
        <dbReference type="SAM" id="Phobius"/>
    </source>
</evidence>
<name>A0A0L0RW19_ALLM3</name>
<organism evidence="2 3">
    <name type="scientific">Allomyces macrogynus (strain ATCC 38327)</name>
    <name type="common">Allomyces javanicus var. macrogynus</name>
    <dbReference type="NCBI Taxonomy" id="578462"/>
    <lineage>
        <taxon>Eukaryota</taxon>
        <taxon>Fungi</taxon>
        <taxon>Fungi incertae sedis</taxon>
        <taxon>Blastocladiomycota</taxon>
        <taxon>Blastocladiomycetes</taxon>
        <taxon>Blastocladiales</taxon>
        <taxon>Blastocladiaceae</taxon>
        <taxon>Allomyces</taxon>
    </lineage>
</organism>
<reference evidence="2 3" key="1">
    <citation type="submission" date="2009-11" db="EMBL/GenBank/DDBJ databases">
        <title>Annotation of Allomyces macrogynus ATCC 38327.</title>
        <authorList>
            <consortium name="The Broad Institute Genome Sequencing Platform"/>
            <person name="Russ C."/>
            <person name="Cuomo C."/>
            <person name="Burger G."/>
            <person name="Gray M.W."/>
            <person name="Holland P.W.H."/>
            <person name="King N."/>
            <person name="Lang F.B.F."/>
            <person name="Roger A.J."/>
            <person name="Ruiz-Trillo I."/>
            <person name="Young S.K."/>
            <person name="Zeng Q."/>
            <person name="Gargeya S."/>
            <person name="Fitzgerald M."/>
            <person name="Haas B."/>
            <person name="Abouelleil A."/>
            <person name="Alvarado L."/>
            <person name="Arachchi H.M."/>
            <person name="Berlin A."/>
            <person name="Chapman S.B."/>
            <person name="Gearin G."/>
            <person name="Goldberg J."/>
            <person name="Griggs A."/>
            <person name="Gujja S."/>
            <person name="Hansen M."/>
            <person name="Heiman D."/>
            <person name="Howarth C."/>
            <person name="Larimer J."/>
            <person name="Lui A."/>
            <person name="MacDonald P.J.P."/>
            <person name="McCowen C."/>
            <person name="Montmayeur A."/>
            <person name="Murphy C."/>
            <person name="Neiman D."/>
            <person name="Pearson M."/>
            <person name="Priest M."/>
            <person name="Roberts A."/>
            <person name="Saif S."/>
            <person name="Shea T."/>
            <person name="Sisk P."/>
            <person name="Stolte C."/>
            <person name="Sykes S."/>
            <person name="Wortman J."/>
            <person name="Nusbaum C."/>
            <person name="Birren B."/>
        </authorList>
    </citation>
    <scope>NUCLEOTIDE SEQUENCE [LARGE SCALE GENOMIC DNA]</scope>
    <source>
        <strain evidence="2 3">ATCC 38327</strain>
    </source>
</reference>
<dbReference type="Proteomes" id="UP000054350">
    <property type="component" value="Unassembled WGS sequence"/>
</dbReference>
<keyword evidence="1" id="KW-0472">Membrane</keyword>
<evidence type="ECO:0000313" key="3">
    <source>
        <dbReference type="Proteomes" id="UP000054350"/>
    </source>
</evidence>
<dbReference type="AlphaFoldDB" id="A0A0L0RW19"/>
<dbReference type="OrthoDB" id="2117972at2759"/>
<sequence>MLGLQRVFPALRKYKLLRRFAYLVVLATVWVAVILPTYLVYRREIQASKLLPASPTPPAPQFINISARIGKIDPAAGTYRLTLDLAAAIVASGRRDSNSTAASDLFAVVNGERRLKSAMVLYIDNTKRTFGADERLGSADAVITFASGSTRHYPFDVHSTAVDISATLVDAAQTPVPLRLTLNGAVPGFALDNFVLVADPNQGFGYLLLAFDIARSGTTKGFSIFIVILSWCLSLIRGYLALQVTRQKREVEPPMLPPPCALLFALPSLVRRLFGSDRAGFWIPHAMDSF</sequence>
<proteinExistence type="predicted"/>
<dbReference type="EMBL" id="GG745328">
    <property type="protein sequence ID" value="KNE54295.1"/>
    <property type="molecule type" value="Genomic_DNA"/>
</dbReference>
<keyword evidence="3" id="KW-1185">Reference proteome</keyword>
<dbReference type="VEuPathDB" id="FungiDB:AMAG_00281"/>
<gene>
    <name evidence="2" type="ORF">AMAG_00281</name>
</gene>
<dbReference type="Pfam" id="PF14494">
    <property type="entry name" value="DUF4436"/>
    <property type="match status" value="1"/>
</dbReference>
<dbReference type="InterPro" id="IPR027948">
    <property type="entry name" value="DUF4436"/>
</dbReference>